<evidence type="ECO:0000313" key="1">
    <source>
        <dbReference type="EMBL" id="KAJ0043528.1"/>
    </source>
</evidence>
<name>A0ACC0YY14_9ROSI</name>
<reference evidence="2" key="1">
    <citation type="journal article" date="2023" name="G3 (Bethesda)">
        <title>Genome assembly and association tests identify interacting loci associated with vigor, precocity, and sex in interspecific pistachio rootstocks.</title>
        <authorList>
            <person name="Palmer W."/>
            <person name="Jacygrad E."/>
            <person name="Sagayaradj S."/>
            <person name="Cavanaugh K."/>
            <person name="Han R."/>
            <person name="Bertier L."/>
            <person name="Beede B."/>
            <person name="Kafkas S."/>
            <person name="Golino D."/>
            <person name="Preece J."/>
            <person name="Michelmore R."/>
        </authorList>
    </citation>
    <scope>NUCLEOTIDE SEQUENCE [LARGE SCALE GENOMIC DNA]</scope>
</reference>
<organism evidence="1 2">
    <name type="scientific">Pistacia integerrima</name>
    <dbReference type="NCBI Taxonomy" id="434235"/>
    <lineage>
        <taxon>Eukaryota</taxon>
        <taxon>Viridiplantae</taxon>
        <taxon>Streptophyta</taxon>
        <taxon>Embryophyta</taxon>
        <taxon>Tracheophyta</taxon>
        <taxon>Spermatophyta</taxon>
        <taxon>Magnoliopsida</taxon>
        <taxon>eudicotyledons</taxon>
        <taxon>Gunneridae</taxon>
        <taxon>Pentapetalae</taxon>
        <taxon>rosids</taxon>
        <taxon>malvids</taxon>
        <taxon>Sapindales</taxon>
        <taxon>Anacardiaceae</taxon>
        <taxon>Pistacia</taxon>
    </lineage>
</organism>
<dbReference type="Proteomes" id="UP001163603">
    <property type="component" value="Chromosome 4"/>
</dbReference>
<comment type="caution">
    <text evidence="1">The sequence shown here is derived from an EMBL/GenBank/DDBJ whole genome shotgun (WGS) entry which is preliminary data.</text>
</comment>
<sequence>MRFGSCLRLHSISRLSALTSHAVKPHCLRPSATQNHKFISSHVADLCSPDGRHRHTTPPGSCRLAVTTHHSSFSQSSESSPITDLCSPDSRRQTLGFKRYQLFDLEMLALFTDNDMKWSDQKR</sequence>
<keyword evidence="2" id="KW-1185">Reference proteome</keyword>
<proteinExistence type="predicted"/>
<accession>A0ACC0YY14</accession>
<protein>
    <submittedName>
        <fullName evidence="1">Uncharacterized protein</fullName>
    </submittedName>
</protein>
<gene>
    <name evidence="1" type="ORF">Pint_18927</name>
</gene>
<evidence type="ECO:0000313" key="2">
    <source>
        <dbReference type="Proteomes" id="UP001163603"/>
    </source>
</evidence>
<dbReference type="EMBL" id="CM047739">
    <property type="protein sequence ID" value="KAJ0043528.1"/>
    <property type="molecule type" value="Genomic_DNA"/>
</dbReference>